<dbReference type="EMBL" id="BTSX01000006">
    <property type="protein sequence ID" value="GMT05954.1"/>
    <property type="molecule type" value="Genomic_DNA"/>
</dbReference>
<sequence>FGGDSADHRVAVVAETDQAEAQRWDYTPDRDILFTVAEIEEDLDERNLKTTNVSDTEAEAECEKSRVCEAVTSPDVQPGFSDEECEEIVMEKKGRASAIIAKRAERAAAIAANGSRGLTCKVCVI</sequence>
<gene>
    <name evidence="1" type="ORF">PENTCL1PPCAC_28128</name>
</gene>
<dbReference type="Proteomes" id="UP001432027">
    <property type="component" value="Unassembled WGS sequence"/>
</dbReference>
<organism evidence="1 2">
    <name type="scientific">Pristionchus entomophagus</name>
    <dbReference type="NCBI Taxonomy" id="358040"/>
    <lineage>
        <taxon>Eukaryota</taxon>
        <taxon>Metazoa</taxon>
        <taxon>Ecdysozoa</taxon>
        <taxon>Nematoda</taxon>
        <taxon>Chromadorea</taxon>
        <taxon>Rhabditida</taxon>
        <taxon>Rhabditina</taxon>
        <taxon>Diplogasteromorpha</taxon>
        <taxon>Diplogasteroidea</taxon>
        <taxon>Neodiplogasteridae</taxon>
        <taxon>Pristionchus</taxon>
    </lineage>
</organism>
<proteinExistence type="predicted"/>
<name>A0AAV5UHU4_9BILA</name>
<dbReference type="AlphaFoldDB" id="A0AAV5UHU4"/>
<feature type="non-terminal residue" evidence="1">
    <location>
        <position position="125"/>
    </location>
</feature>
<feature type="non-terminal residue" evidence="1">
    <location>
        <position position="1"/>
    </location>
</feature>
<comment type="caution">
    <text evidence="1">The sequence shown here is derived from an EMBL/GenBank/DDBJ whole genome shotgun (WGS) entry which is preliminary data.</text>
</comment>
<reference evidence="1" key="1">
    <citation type="submission" date="2023-10" db="EMBL/GenBank/DDBJ databases">
        <title>Genome assembly of Pristionchus species.</title>
        <authorList>
            <person name="Yoshida K."/>
            <person name="Sommer R.J."/>
        </authorList>
    </citation>
    <scope>NUCLEOTIDE SEQUENCE</scope>
    <source>
        <strain evidence="1">RS0144</strain>
    </source>
</reference>
<keyword evidence="2" id="KW-1185">Reference proteome</keyword>
<evidence type="ECO:0000313" key="1">
    <source>
        <dbReference type="EMBL" id="GMT05954.1"/>
    </source>
</evidence>
<evidence type="ECO:0000313" key="2">
    <source>
        <dbReference type="Proteomes" id="UP001432027"/>
    </source>
</evidence>
<accession>A0AAV5UHU4</accession>
<protein>
    <submittedName>
        <fullName evidence="1">Uncharacterized protein</fullName>
    </submittedName>
</protein>